<sequence>MDSVGVLVVLFAWKIFSTWTGAALLQISKLLSCIPCPMSGILVNEETSLVLFVVLNLKLVLVRVMA</sequence>
<gene>
    <name evidence="2" type="ORF">FRX31_026132</name>
</gene>
<protein>
    <submittedName>
        <fullName evidence="2">Uncharacterized protein</fullName>
    </submittedName>
</protein>
<accession>A0A7J6VHS1</accession>
<keyword evidence="1" id="KW-0812">Transmembrane</keyword>
<evidence type="ECO:0000256" key="1">
    <source>
        <dbReference type="SAM" id="Phobius"/>
    </source>
</evidence>
<dbReference type="Proteomes" id="UP000554482">
    <property type="component" value="Unassembled WGS sequence"/>
</dbReference>
<organism evidence="2 3">
    <name type="scientific">Thalictrum thalictroides</name>
    <name type="common">Rue-anemone</name>
    <name type="synonym">Anemone thalictroides</name>
    <dbReference type="NCBI Taxonomy" id="46969"/>
    <lineage>
        <taxon>Eukaryota</taxon>
        <taxon>Viridiplantae</taxon>
        <taxon>Streptophyta</taxon>
        <taxon>Embryophyta</taxon>
        <taxon>Tracheophyta</taxon>
        <taxon>Spermatophyta</taxon>
        <taxon>Magnoliopsida</taxon>
        <taxon>Ranunculales</taxon>
        <taxon>Ranunculaceae</taxon>
        <taxon>Thalictroideae</taxon>
        <taxon>Thalictrum</taxon>
    </lineage>
</organism>
<keyword evidence="1" id="KW-1133">Transmembrane helix</keyword>
<feature type="transmembrane region" description="Helical" evidence="1">
    <location>
        <begin position="49"/>
        <end position="65"/>
    </location>
</feature>
<keyword evidence="3" id="KW-1185">Reference proteome</keyword>
<evidence type="ECO:0000313" key="3">
    <source>
        <dbReference type="Proteomes" id="UP000554482"/>
    </source>
</evidence>
<proteinExistence type="predicted"/>
<comment type="caution">
    <text evidence="2">The sequence shown here is derived from an EMBL/GenBank/DDBJ whole genome shotgun (WGS) entry which is preliminary data.</text>
</comment>
<keyword evidence="1" id="KW-0472">Membrane</keyword>
<dbReference type="EMBL" id="JABWDY010032291">
    <property type="protein sequence ID" value="KAF5184281.1"/>
    <property type="molecule type" value="Genomic_DNA"/>
</dbReference>
<dbReference type="AlphaFoldDB" id="A0A7J6VHS1"/>
<evidence type="ECO:0000313" key="2">
    <source>
        <dbReference type="EMBL" id="KAF5184281.1"/>
    </source>
</evidence>
<name>A0A7J6VHS1_THATH</name>
<reference evidence="2 3" key="1">
    <citation type="submission" date="2020-06" db="EMBL/GenBank/DDBJ databases">
        <title>Transcriptomic and genomic resources for Thalictrum thalictroides and T. hernandezii: Facilitating candidate gene discovery in an emerging model plant lineage.</title>
        <authorList>
            <person name="Arias T."/>
            <person name="Riano-Pachon D.M."/>
            <person name="Di Stilio V.S."/>
        </authorList>
    </citation>
    <scope>NUCLEOTIDE SEQUENCE [LARGE SCALE GENOMIC DNA]</scope>
    <source>
        <strain evidence="3">cv. WT478/WT964</strain>
        <tissue evidence="2">Leaves</tissue>
    </source>
</reference>